<reference evidence="2 3" key="1">
    <citation type="submission" date="2014-04" db="EMBL/GenBank/DDBJ databases">
        <authorList>
            <consortium name="International Citrus Genome Consortium"/>
            <person name="Gmitter F."/>
            <person name="Chen C."/>
            <person name="Farmerie W."/>
            <person name="Harkins T."/>
            <person name="Desany B."/>
            <person name="Mohiuddin M."/>
            <person name="Kodira C."/>
            <person name="Borodovsky M."/>
            <person name="Lomsadze A."/>
            <person name="Burns P."/>
            <person name="Jenkins J."/>
            <person name="Prochnik S."/>
            <person name="Shu S."/>
            <person name="Chapman J."/>
            <person name="Pitluck S."/>
            <person name="Schmutz J."/>
            <person name="Rokhsar D."/>
        </authorList>
    </citation>
    <scope>NUCLEOTIDE SEQUENCE</scope>
</reference>
<evidence type="ECO:0000313" key="2">
    <source>
        <dbReference type="EMBL" id="KDO65759.1"/>
    </source>
</evidence>
<evidence type="ECO:0000256" key="1">
    <source>
        <dbReference type="SAM" id="MobiDB-lite"/>
    </source>
</evidence>
<gene>
    <name evidence="2" type="ORF">CISIN_1g034061mg</name>
</gene>
<dbReference type="Proteomes" id="UP000027120">
    <property type="component" value="Unassembled WGS sequence"/>
</dbReference>
<dbReference type="EMBL" id="KK784901">
    <property type="protein sequence ID" value="KDO65759.1"/>
    <property type="molecule type" value="Genomic_DNA"/>
</dbReference>
<dbReference type="AlphaFoldDB" id="A0A067FEF2"/>
<sequence length="105" mass="12553">MKNLENEGRVEDVQSEKYEPTLGMLFDSHEDMWQFYNAYGKQERVPRGRWREWPDFSLETKRGKWRERPDFSLEMERSTRVEFGDLRGSRGATSSNLREREGVSS</sequence>
<keyword evidence="3" id="KW-1185">Reference proteome</keyword>
<organism evidence="2 3">
    <name type="scientific">Citrus sinensis</name>
    <name type="common">Sweet orange</name>
    <name type="synonym">Citrus aurantium var. sinensis</name>
    <dbReference type="NCBI Taxonomy" id="2711"/>
    <lineage>
        <taxon>Eukaryota</taxon>
        <taxon>Viridiplantae</taxon>
        <taxon>Streptophyta</taxon>
        <taxon>Embryophyta</taxon>
        <taxon>Tracheophyta</taxon>
        <taxon>Spermatophyta</taxon>
        <taxon>Magnoliopsida</taxon>
        <taxon>eudicotyledons</taxon>
        <taxon>Gunneridae</taxon>
        <taxon>Pentapetalae</taxon>
        <taxon>rosids</taxon>
        <taxon>malvids</taxon>
        <taxon>Sapindales</taxon>
        <taxon>Rutaceae</taxon>
        <taxon>Aurantioideae</taxon>
        <taxon>Citrus</taxon>
    </lineage>
</organism>
<feature type="region of interest" description="Disordered" evidence="1">
    <location>
        <begin position="84"/>
        <end position="105"/>
    </location>
</feature>
<name>A0A067FEF2_CITSI</name>
<evidence type="ECO:0000313" key="3">
    <source>
        <dbReference type="Proteomes" id="UP000027120"/>
    </source>
</evidence>
<protein>
    <submittedName>
        <fullName evidence="2">Uncharacterized protein</fullName>
    </submittedName>
</protein>
<proteinExistence type="predicted"/>
<accession>A0A067FEF2</accession>